<dbReference type="RefSeq" id="XP_001021859.1">
    <property type="nucleotide sequence ID" value="XM_001021859.1"/>
</dbReference>
<evidence type="ECO:0000313" key="4">
    <source>
        <dbReference type="Proteomes" id="UP000009168"/>
    </source>
</evidence>
<dbReference type="KEGG" id="tet:TTHERM_00932040"/>
<gene>
    <name evidence="3" type="ORF">TTHERM_00932040</name>
</gene>
<dbReference type="HOGENOM" id="CLU_356221_0_0_1"/>
<keyword evidence="1" id="KW-0175">Coiled coil</keyword>
<feature type="coiled-coil region" evidence="1">
    <location>
        <begin position="244"/>
        <end position="271"/>
    </location>
</feature>
<name>I7LWF4_TETTS</name>
<evidence type="ECO:0000256" key="2">
    <source>
        <dbReference type="SAM" id="MobiDB-lite"/>
    </source>
</evidence>
<dbReference type="EMBL" id="GG662564">
    <property type="protein sequence ID" value="EAS01614.1"/>
    <property type="molecule type" value="Genomic_DNA"/>
</dbReference>
<feature type="region of interest" description="Disordered" evidence="2">
    <location>
        <begin position="739"/>
        <end position="762"/>
    </location>
</feature>
<dbReference type="GeneID" id="7839785"/>
<evidence type="ECO:0000313" key="3">
    <source>
        <dbReference type="EMBL" id="EAS01614.1"/>
    </source>
</evidence>
<accession>I7LWF4</accession>
<dbReference type="AlphaFoldDB" id="I7LWF4"/>
<organism evidence="3 4">
    <name type="scientific">Tetrahymena thermophila (strain SB210)</name>
    <dbReference type="NCBI Taxonomy" id="312017"/>
    <lineage>
        <taxon>Eukaryota</taxon>
        <taxon>Sar</taxon>
        <taxon>Alveolata</taxon>
        <taxon>Ciliophora</taxon>
        <taxon>Intramacronucleata</taxon>
        <taxon>Oligohymenophorea</taxon>
        <taxon>Hymenostomatida</taxon>
        <taxon>Tetrahymenina</taxon>
        <taxon>Tetrahymenidae</taxon>
        <taxon>Tetrahymena</taxon>
    </lineage>
</organism>
<protein>
    <submittedName>
        <fullName evidence="3">Uncharacterized protein</fullName>
    </submittedName>
</protein>
<proteinExistence type="predicted"/>
<keyword evidence="4" id="KW-1185">Reference proteome</keyword>
<dbReference type="InParanoid" id="I7LWF4"/>
<evidence type="ECO:0000256" key="1">
    <source>
        <dbReference type="SAM" id="Coils"/>
    </source>
</evidence>
<sequence>MEDLIQENEARKNLLECLDENNDIDLYLSGMDKSKLKIDQSQSKPNQEIGSWESDGQNILSSLGEYQSKQRNDNNSHISKATVDSKTQLSTRFLSSYRRQNPSQGGNLQTVYSSLTNNNSNVIRLNSISPQQVTDEKNMINISTISKNDTQEEQMLINTQQSNQVNQQTAIDSYEQQAKQNEIQSSWVFMSPNYIEHRKQLQVGMLIDRHNLKNRKTQQGQQKTIESATFNDKNIILEINQDVVQQNYADVNQKQETLEKAKQKFKAIQCKQITMPQDLNKDASKSIKLKSEQNGQDLFKQYNYYDVQEMKGQDSLDTLNIKNELKKYKNLRPGTYIGIVPKKETSSSQDNNFYVLKNNQLSNTLDLSKLKLLQSTNTPFQSSRIRRKKQNYSGDYSLTDRFKEQDLQNLDQITQENIDKEQENFQLNIVKYPNQKSSREKIYSQTSRNSFSLNEHNDFSEKFREQVQQNTQTDIYSPLKPKFTLNCNEQKSQQKKVKIKGGGGFYYLKDDMLFKIDKEDELIQQLNSFGEYNIQLHPIQKFIEHEKKKENIQIQKMQQKEQEVYIIQQDLQQRELNYSPTSLVNKYTNQMRDNPKLKKNLFYVNKKLNKLERKKTIEEFRARSNSPLAQIIDAVNQNPLIKQSTTFYSQKNALPVVRSSYSPQILKCNKQKGISDLIYEQQNVNHNQNQSQPLGQTQYKKYRKWKGSPLFNLENNDLNRNPYINCGFSPLLAQQSPVQFSNKSRNQTAKKKNNQQQQQQNSQIQQFYNPIPQIFNEQTKKYKTPLQN</sequence>
<reference evidence="4" key="1">
    <citation type="journal article" date="2006" name="PLoS Biol.">
        <title>Macronuclear genome sequence of the ciliate Tetrahymena thermophila, a model eukaryote.</title>
        <authorList>
            <person name="Eisen J.A."/>
            <person name="Coyne R.S."/>
            <person name="Wu M."/>
            <person name="Wu D."/>
            <person name="Thiagarajan M."/>
            <person name="Wortman J.R."/>
            <person name="Badger J.H."/>
            <person name="Ren Q."/>
            <person name="Amedeo P."/>
            <person name="Jones K.M."/>
            <person name="Tallon L.J."/>
            <person name="Delcher A.L."/>
            <person name="Salzberg S.L."/>
            <person name="Silva J.C."/>
            <person name="Haas B.J."/>
            <person name="Majoros W.H."/>
            <person name="Farzad M."/>
            <person name="Carlton J.M."/>
            <person name="Smith R.K. Jr."/>
            <person name="Garg J."/>
            <person name="Pearlman R.E."/>
            <person name="Karrer K.M."/>
            <person name="Sun L."/>
            <person name="Manning G."/>
            <person name="Elde N.C."/>
            <person name="Turkewitz A.P."/>
            <person name="Asai D.J."/>
            <person name="Wilkes D.E."/>
            <person name="Wang Y."/>
            <person name="Cai H."/>
            <person name="Collins K."/>
            <person name="Stewart B.A."/>
            <person name="Lee S.R."/>
            <person name="Wilamowska K."/>
            <person name="Weinberg Z."/>
            <person name="Ruzzo W.L."/>
            <person name="Wloga D."/>
            <person name="Gaertig J."/>
            <person name="Frankel J."/>
            <person name="Tsao C.-C."/>
            <person name="Gorovsky M.A."/>
            <person name="Keeling P.J."/>
            <person name="Waller R.F."/>
            <person name="Patron N.J."/>
            <person name="Cherry J.M."/>
            <person name="Stover N.A."/>
            <person name="Krieger C.J."/>
            <person name="del Toro C."/>
            <person name="Ryder H.F."/>
            <person name="Williamson S.C."/>
            <person name="Barbeau R.A."/>
            <person name="Hamilton E.P."/>
            <person name="Orias E."/>
        </authorList>
    </citation>
    <scope>NUCLEOTIDE SEQUENCE [LARGE SCALE GENOMIC DNA]</scope>
    <source>
        <strain evidence="4">SB210</strain>
    </source>
</reference>
<dbReference type="Proteomes" id="UP000009168">
    <property type="component" value="Unassembled WGS sequence"/>
</dbReference>